<evidence type="ECO:0000313" key="3">
    <source>
        <dbReference type="Proteomes" id="UP000678499"/>
    </source>
</evidence>
<keyword evidence="3" id="KW-1185">Reference proteome</keyword>
<organism evidence="2">
    <name type="scientific">Notodromas monacha</name>
    <dbReference type="NCBI Taxonomy" id="399045"/>
    <lineage>
        <taxon>Eukaryota</taxon>
        <taxon>Metazoa</taxon>
        <taxon>Ecdysozoa</taxon>
        <taxon>Arthropoda</taxon>
        <taxon>Crustacea</taxon>
        <taxon>Oligostraca</taxon>
        <taxon>Ostracoda</taxon>
        <taxon>Podocopa</taxon>
        <taxon>Podocopida</taxon>
        <taxon>Cypridocopina</taxon>
        <taxon>Cypridoidea</taxon>
        <taxon>Cyprididae</taxon>
        <taxon>Notodromas</taxon>
    </lineage>
</organism>
<feature type="compositionally biased region" description="Polar residues" evidence="1">
    <location>
        <begin position="445"/>
        <end position="454"/>
    </location>
</feature>
<reference evidence="2" key="1">
    <citation type="submission" date="2020-11" db="EMBL/GenBank/DDBJ databases">
        <authorList>
            <person name="Tran Van P."/>
        </authorList>
    </citation>
    <scope>NUCLEOTIDE SEQUENCE</scope>
</reference>
<name>A0A7R9BTB8_9CRUS</name>
<dbReference type="AlphaFoldDB" id="A0A7R9BTB8"/>
<feature type="region of interest" description="Disordered" evidence="1">
    <location>
        <begin position="229"/>
        <end position="248"/>
    </location>
</feature>
<feature type="compositionally biased region" description="Polar residues" evidence="1">
    <location>
        <begin position="321"/>
        <end position="334"/>
    </location>
</feature>
<sequence>MPPAGKGQASEMAAGEQGKQLTILRCEKCHKELSYWDDHLLCIHCRTCSRIQPCHICLAWSEYKWSKLNKQRIQPTTVPSWTSWAKALAAPEIMPKIEKSTAEILPAPKTVDTESADIEVVNVVEQVNENRKFPAIRILSAAEINTNVNRNLLDDNALRNEPVRIPLVLGESSLQSESWTVTELSDEDALIIAEQQNPEPVTAISIVSVNSEHQSLPAIEAFPPANISVPEKQNPVRPSTNSVGMVDQSRSPIKEVRLGIISIPEKQNPVCSSAASVKSVGVGDQSRSTIEAVTPANISIPEKPASNGHVDKPKEDPAGRCSQNWVFTENTQKSPVPIRRPTENTQKSPVPIRRPTETSKAMSDAIGGFSVNNWFSESEDPAADSRKRIARASDSVVLESRQKKRPETTALTLMKRRLMGMLGPHPVAKKFCPPKVETVLPKQQKVYSRLQQHSDPAVHNKKPSSPLKCITPPNQLSGSRDKESSSGLVLSESDEDEESTQVAPSSQRSSGKKRRETSPQQGIAEIERDHDANFRLEYALGFGATRKETEDVVFIIHSSKLLQNGTIRLEDGVRQSFENHQMFQPFVKLVRLEYLKGRKYKEVKRYASKKLKRHENHPLSGSRNLSFEPEADASLEDRLIEVRHELLKLETSLESLKFESLSSEAMKNTLRKTLQSVRLIRGICDDDERR</sequence>
<evidence type="ECO:0000256" key="1">
    <source>
        <dbReference type="SAM" id="MobiDB-lite"/>
    </source>
</evidence>
<protein>
    <submittedName>
        <fullName evidence="2">Uncharacterized protein</fullName>
    </submittedName>
</protein>
<proteinExistence type="predicted"/>
<accession>A0A7R9BTB8</accession>
<feature type="region of interest" description="Disordered" evidence="1">
    <location>
        <begin position="445"/>
        <end position="528"/>
    </location>
</feature>
<feature type="compositionally biased region" description="Polar residues" evidence="1">
    <location>
        <begin position="500"/>
        <end position="509"/>
    </location>
</feature>
<dbReference type="Proteomes" id="UP000678499">
    <property type="component" value="Unassembled WGS sequence"/>
</dbReference>
<dbReference type="OrthoDB" id="26681at2759"/>
<evidence type="ECO:0000313" key="2">
    <source>
        <dbReference type="EMBL" id="CAD7279834.1"/>
    </source>
</evidence>
<feature type="compositionally biased region" description="Polar residues" evidence="1">
    <location>
        <begin position="236"/>
        <end position="248"/>
    </location>
</feature>
<feature type="compositionally biased region" description="Basic and acidic residues" evidence="1">
    <location>
        <begin position="309"/>
        <end position="318"/>
    </location>
</feature>
<feature type="region of interest" description="Disordered" evidence="1">
    <location>
        <begin position="299"/>
        <end position="359"/>
    </location>
</feature>
<dbReference type="EMBL" id="CAJPEX010001812">
    <property type="protein sequence ID" value="CAG0919986.1"/>
    <property type="molecule type" value="Genomic_DNA"/>
</dbReference>
<gene>
    <name evidence="2" type="ORF">NMOB1V02_LOCUS7498</name>
</gene>
<dbReference type="EMBL" id="OA883849">
    <property type="protein sequence ID" value="CAD7279834.1"/>
    <property type="molecule type" value="Genomic_DNA"/>
</dbReference>